<dbReference type="InterPro" id="IPR009506">
    <property type="entry name" value="YjiS-like"/>
</dbReference>
<gene>
    <name evidence="3" type="ORF">E9232_006663</name>
</gene>
<comment type="caution">
    <text evidence="3">The sequence shown here is derived from an EMBL/GenBank/DDBJ whole genome shotgun (WGS) entry which is preliminary data.</text>
</comment>
<organism evidence="3 4">
    <name type="scientific">Inquilinus ginsengisoli</name>
    <dbReference type="NCBI Taxonomy" id="363840"/>
    <lineage>
        <taxon>Bacteria</taxon>
        <taxon>Pseudomonadati</taxon>
        <taxon>Pseudomonadota</taxon>
        <taxon>Alphaproteobacteria</taxon>
        <taxon>Rhodospirillales</taxon>
        <taxon>Rhodospirillaceae</taxon>
        <taxon>Inquilinus</taxon>
    </lineage>
</organism>
<reference evidence="3 4" key="1">
    <citation type="submission" date="2023-07" db="EMBL/GenBank/DDBJ databases">
        <title>Sorghum-associated microbial communities from plants grown in Nebraska, USA.</title>
        <authorList>
            <person name="Schachtman D."/>
        </authorList>
    </citation>
    <scope>NUCLEOTIDE SEQUENCE [LARGE SCALE GENOMIC DNA]</scope>
    <source>
        <strain evidence="3 4">584</strain>
    </source>
</reference>
<dbReference type="EMBL" id="JAVDPW010000016">
    <property type="protein sequence ID" value="MDR6294109.1"/>
    <property type="molecule type" value="Genomic_DNA"/>
</dbReference>
<sequence length="94" mass="10451">MSYHSVQTTHRVDRTSSPAPRSRPYFGRLGAAVAAMARSIAEHRRLRRDERRLLEMTDHQLQDIGLRRVGHSFGAQIIEADDSAVTDAAVQAGP</sequence>
<feature type="compositionally biased region" description="Polar residues" evidence="1">
    <location>
        <begin position="1"/>
        <end position="19"/>
    </location>
</feature>
<evidence type="ECO:0000313" key="3">
    <source>
        <dbReference type="EMBL" id="MDR6294109.1"/>
    </source>
</evidence>
<dbReference type="Pfam" id="PF06568">
    <property type="entry name" value="YjiS-like"/>
    <property type="match status" value="1"/>
</dbReference>
<feature type="region of interest" description="Disordered" evidence="1">
    <location>
        <begin position="1"/>
        <end position="24"/>
    </location>
</feature>
<dbReference type="RefSeq" id="WP_309801529.1">
    <property type="nucleotide sequence ID" value="NZ_JAVDPW010000016.1"/>
</dbReference>
<dbReference type="Proteomes" id="UP001262410">
    <property type="component" value="Unassembled WGS sequence"/>
</dbReference>
<feature type="domain" description="YjiS-like" evidence="2">
    <location>
        <begin position="37"/>
        <end position="68"/>
    </location>
</feature>
<name>A0ABU1K2V0_9PROT</name>
<evidence type="ECO:0000313" key="4">
    <source>
        <dbReference type="Proteomes" id="UP001262410"/>
    </source>
</evidence>
<protein>
    <recommendedName>
        <fullName evidence="2">YjiS-like domain-containing protein</fullName>
    </recommendedName>
</protein>
<keyword evidence="4" id="KW-1185">Reference proteome</keyword>
<accession>A0ABU1K2V0</accession>
<evidence type="ECO:0000259" key="2">
    <source>
        <dbReference type="Pfam" id="PF06568"/>
    </source>
</evidence>
<proteinExistence type="predicted"/>
<evidence type="ECO:0000256" key="1">
    <source>
        <dbReference type="SAM" id="MobiDB-lite"/>
    </source>
</evidence>